<proteinExistence type="predicted"/>
<accession>A0ABD3HYW4</accession>
<keyword evidence="3" id="KW-1185">Reference proteome</keyword>
<evidence type="ECO:0000313" key="3">
    <source>
        <dbReference type="Proteomes" id="UP001633002"/>
    </source>
</evidence>
<dbReference type="EMBL" id="JBJQOH010000002">
    <property type="protein sequence ID" value="KAL3696563.1"/>
    <property type="molecule type" value="Genomic_DNA"/>
</dbReference>
<feature type="region of interest" description="Disordered" evidence="1">
    <location>
        <begin position="277"/>
        <end position="302"/>
    </location>
</feature>
<protein>
    <submittedName>
        <fullName evidence="2">Uncharacterized protein</fullName>
    </submittedName>
</protein>
<evidence type="ECO:0000256" key="1">
    <source>
        <dbReference type="SAM" id="MobiDB-lite"/>
    </source>
</evidence>
<dbReference type="AlphaFoldDB" id="A0ABD3HYW4"/>
<dbReference type="Proteomes" id="UP001633002">
    <property type="component" value="Unassembled WGS sequence"/>
</dbReference>
<evidence type="ECO:0000313" key="2">
    <source>
        <dbReference type="EMBL" id="KAL3696563.1"/>
    </source>
</evidence>
<reference evidence="2 3" key="1">
    <citation type="submission" date="2024-09" db="EMBL/GenBank/DDBJ databases">
        <title>Chromosome-scale assembly of Riccia sorocarpa.</title>
        <authorList>
            <person name="Paukszto L."/>
        </authorList>
    </citation>
    <scope>NUCLEOTIDE SEQUENCE [LARGE SCALE GENOMIC DNA]</scope>
    <source>
        <strain evidence="2">LP-2024</strain>
        <tissue evidence="2">Aerial parts of the thallus</tissue>
    </source>
</reference>
<gene>
    <name evidence="2" type="ORF">R1sor_010639</name>
</gene>
<sequence>MNSIVMDGYARRMDMNGMFFEPRFFTWFNFPLGIVIEITSAEEQAEVGGAAIRLTGASSFLPVEFEMPTDLVILRANKQRTRLKGNVTMLEGFEYKILHEHEVLYHVAMKERRKARPYTRPPIDAIASGSAVGEMKVEAGVTTMEQTEFASLGYDPVPADEYVESPGYFPMPSSGYTPEASPLYSPLAPPNLERTQFTLESPGYFPEAPAYVESPGYKPLLRPHCVELPGYSLESPSYTPEANRYVEIPRYIPVAPVSPVTPLAAFSEIVGPIEVPSDDGPLQSQIAEIHSNPGSREYRRRL</sequence>
<name>A0ABD3HYW4_9MARC</name>
<comment type="caution">
    <text evidence="2">The sequence shown here is derived from an EMBL/GenBank/DDBJ whole genome shotgun (WGS) entry which is preliminary data.</text>
</comment>
<organism evidence="2 3">
    <name type="scientific">Riccia sorocarpa</name>
    <dbReference type="NCBI Taxonomy" id="122646"/>
    <lineage>
        <taxon>Eukaryota</taxon>
        <taxon>Viridiplantae</taxon>
        <taxon>Streptophyta</taxon>
        <taxon>Embryophyta</taxon>
        <taxon>Marchantiophyta</taxon>
        <taxon>Marchantiopsida</taxon>
        <taxon>Marchantiidae</taxon>
        <taxon>Marchantiales</taxon>
        <taxon>Ricciaceae</taxon>
        <taxon>Riccia</taxon>
    </lineage>
</organism>